<comment type="caution">
    <text evidence="2">The sequence shown here is derived from an EMBL/GenBank/DDBJ whole genome shotgun (WGS) entry which is preliminary data.</text>
</comment>
<dbReference type="Pfam" id="PF02738">
    <property type="entry name" value="MoCoBD_1"/>
    <property type="match status" value="1"/>
</dbReference>
<dbReference type="AlphaFoldDB" id="A0A917Z9P8"/>
<dbReference type="RefSeq" id="WP_188859554.1">
    <property type="nucleotide sequence ID" value="NZ_BMLT01000003.1"/>
</dbReference>
<dbReference type="InterPro" id="IPR037165">
    <property type="entry name" value="AldOxase/xan_DH_Mopterin-bd_sf"/>
</dbReference>
<dbReference type="SMART" id="SM01008">
    <property type="entry name" value="Ald_Xan_dh_C"/>
    <property type="match status" value="1"/>
</dbReference>
<dbReference type="PANTHER" id="PTHR47495:SF2">
    <property type="entry name" value="ALDEHYDE DEHYDROGENASE"/>
    <property type="match status" value="1"/>
</dbReference>
<proteinExistence type="predicted"/>
<keyword evidence="3" id="KW-1185">Reference proteome</keyword>
<dbReference type="SUPFAM" id="SSF54665">
    <property type="entry name" value="CO dehydrogenase molybdoprotein N-domain-like"/>
    <property type="match status" value="1"/>
</dbReference>
<name>A0A917Z9P8_9GAMM</name>
<accession>A0A917Z9P8</accession>
<dbReference type="Pfam" id="PF20256">
    <property type="entry name" value="MoCoBD_2"/>
    <property type="match status" value="1"/>
</dbReference>
<evidence type="ECO:0000313" key="3">
    <source>
        <dbReference type="Proteomes" id="UP000599578"/>
    </source>
</evidence>
<evidence type="ECO:0000259" key="1">
    <source>
        <dbReference type="SMART" id="SM01008"/>
    </source>
</evidence>
<dbReference type="Gene3D" id="3.30.365.10">
    <property type="entry name" value="Aldehyde oxidase/xanthine dehydrogenase, molybdopterin binding domain"/>
    <property type="match status" value="4"/>
</dbReference>
<reference evidence="2 3" key="1">
    <citation type="journal article" date="2014" name="Int. J. Syst. Evol. Microbiol.">
        <title>Complete genome sequence of Corynebacterium casei LMG S-19264T (=DSM 44701T), isolated from a smear-ripened cheese.</title>
        <authorList>
            <consortium name="US DOE Joint Genome Institute (JGI-PGF)"/>
            <person name="Walter F."/>
            <person name="Albersmeier A."/>
            <person name="Kalinowski J."/>
            <person name="Ruckert C."/>
        </authorList>
    </citation>
    <scope>NUCLEOTIDE SEQUENCE [LARGE SCALE GENOMIC DNA]</scope>
    <source>
        <strain evidence="2 3">CGMCC 1.7286</strain>
    </source>
</reference>
<evidence type="ECO:0000313" key="2">
    <source>
        <dbReference type="EMBL" id="GGO79066.1"/>
    </source>
</evidence>
<organism evidence="2 3">
    <name type="scientific">Marinobacterium nitratireducens</name>
    <dbReference type="NCBI Taxonomy" id="518897"/>
    <lineage>
        <taxon>Bacteria</taxon>
        <taxon>Pseudomonadati</taxon>
        <taxon>Pseudomonadota</taxon>
        <taxon>Gammaproteobacteria</taxon>
        <taxon>Oceanospirillales</taxon>
        <taxon>Oceanospirillaceae</taxon>
        <taxon>Marinobacterium</taxon>
    </lineage>
</organism>
<gene>
    <name evidence="2" type="ORF">GCM10011348_12440</name>
</gene>
<dbReference type="GO" id="GO:0016491">
    <property type="term" value="F:oxidoreductase activity"/>
    <property type="evidence" value="ECO:0007669"/>
    <property type="project" value="InterPro"/>
</dbReference>
<sequence>MLVAAAADEWQVPVAEITVSQGVVRDESAGRQATFGELAEVAARQPVPAEDSLTLKSPQDFVYIGKRRLPRKDLGKTDGSALFTQDIQLPGMLIAVVAHPPLFGARAARVDDADARKVAGVVDVIQIESGVAVLANDTWSAKRGRDALKIDWDESDAFRGSSPEIMASFRELTQTPGLPARNDGDAAAALAAGGNVIEADFEFPYLAHATMEPMNCVVRVGDGECEIWNGDQSQTQDQGNVAKELGMKPEQVKIHTLFAGGSFGRRANPHSDYVMEAVRIAKSRPGTPVKLVWLREDDTRAGYYRPAYAHKIRATLDDNGMPVAWEHRIAGQSILKGTAFESGMVKDGIDATSVEGATNLPYRIPNLRVELHTVEQGPPVLWWRSVGSTHTAFSTEVFIDRLARAAGKDPVAYRLQLLEGHPRHQGVLKLAAEKAAWGSALPAGHSRGVAVHESFNTYVAHVVEVSLTDDGGFRVERVVCAVDCGIAVNPDVIEAQMEGGIGFGLSPALMSEITLEQGRVVQSNFHDYQVLRIGQMPEIEVHIVPSAEAPTGVGEPGTPVIAPALANALEAATGQAFSRLPLKLG</sequence>
<dbReference type="Gene3D" id="3.90.1170.50">
    <property type="entry name" value="Aldehyde oxidase/xanthine dehydrogenase, a/b hammerhead"/>
    <property type="match status" value="1"/>
</dbReference>
<dbReference type="InterPro" id="IPR008274">
    <property type="entry name" value="AldOxase/xan_DH_MoCoBD1"/>
</dbReference>
<dbReference type="Proteomes" id="UP000599578">
    <property type="component" value="Unassembled WGS sequence"/>
</dbReference>
<dbReference type="EMBL" id="BMLT01000003">
    <property type="protein sequence ID" value="GGO79066.1"/>
    <property type="molecule type" value="Genomic_DNA"/>
</dbReference>
<dbReference type="InterPro" id="IPR036856">
    <property type="entry name" value="Ald_Oxase/Xan_DH_a/b_sf"/>
</dbReference>
<dbReference type="SUPFAM" id="SSF56003">
    <property type="entry name" value="Molybdenum cofactor-binding domain"/>
    <property type="match status" value="1"/>
</dbReference>
<dbReference type="PANTHER" id="PTHR47495">
    <property type="entry name" value="ALDEHYDE DEHYDROGENASE"/>
    <property type="match status" value="1"/>
</dbReference>
<dbReference type="InterPro" id="IPR052516">
    <property type="entry name" value="N-heterocyclic_Hydroxylase"/>
</dbReference>
<feature type="domain" description="Aldehyde oxidase/xanthine dehydrogenase a/b hammerhead" evidence="1">
    <location>
        <begin position="78"/>
        <end position="156"/>
    </location>
</feature>
<dbReference type="InterPro" id="IPR046867">
    <property type="entry name" value="AldOxase/xan_DH_MoCoBD2"/>
</dbReference>
<protein>
    <submittedName>
        <fullName evidence="2">Oxidoreductase</fullName>
    </submittedName>
</protein>
<dbReference type="InterPro" id="IPR000674">
    <property type="entry name" value="Ald_Oxase/Xan_DH_a/b"/>
</dbReference>